<dbReference type="PANTHER" id="PTHR45088">
    <property type="entry name" value="OSJNBA0022H21.17 PROTEIN"/>
    <property type="match status" value="1"/>
</dbReference>
<protein>
    <recommendedName>
        <fullName evidence="3">HCP-like protein</fullName>
    </recommendedName>
</protein>
<evidence type="ECO:0000313" key="1">
    <source>
        <dbReference type="EMBL" id="POG68948.1"/>
    </source>
</evidence>
<sequence length="119" mass="13770">MTFVSIAEYLTEELWCKECINSLEKLAKNGDKKAMFNLAKCYHGGNGTENNFEEAFYWYQKSAENGYTYAMFNLAYSYSNGEGNLAKCYKNGKGTEKNFEKAFYWYQKSAENSYTYGNV</sequence>
<dbReference type="InterPro" id="IPR006597">
    <property type="entry name" value="Sel1-like"/>
</dbReference>
<dbReference type="PANTHER" id="PTHR45088:SF1">
    <property type="entry name" value="OS04G0476000 PROTEIN"/>
    <property type="match status" value="1"/>
</dbReference>
<dbReference type="Pfam" id="PF08238">
    <property type="entry name" value="Sel1"/>
    <property type="match status" value="3"/>
</dbReference>
<dbReference type="EMBL" id="AUPC02000144">
    <property type="protein sequence ID" value="POG68948.1"/>
    <property type="molecule type" value="Genomic_DNA"/>
</dbReference>
<keyword evidence="2" id="KW-1185">Reference proteome</keyword>
<evidence type="ECO:0008006" key="3">
    <source>
        <dbReference type="Google" id="ProtNLM"/>
    </source>
</evidence>
<reference evidence="1 2" key="2">
    <citation type="journal article" date="2018" name="New Phytol.">
        <title>High intraspecific genome diversity in the model arbuscular mycorrhizal symbiont Rhizophagus irregularis.</title>
        <authorList>
            <person name="Chen E.C.H."/>
            <person name="Morin E."/>
            <person name="Beaudet D."/>
            <person name="Noel J."/>
            <person name="Yildirir G."/>
            <person name="Ndikumana S."/>
            <person name="Charron P."/>
            <person name="St-Onge C."/>
            <person name="Giorgi J."/>
            <person name="Kruger M."/>
            <person name="Marton T."/>
            <person name="Ropars J."/>
            <person name="Grigoriev I.V."/>
            <person name="Hainaut M."/>
            <person name="Henrissat B."/>
            <person name="Roux C."/>
            <person name="Martin F."/>
            <person name="Corradi N."/>
        </authorList>
    </citation>
    <scope>NUCLEOTIDE SEQUENCE [LARGE SCALE GENOMIC DNA]</scope>
    <source>
        <strain evidence="1 2">DAOM 197198</strain>
    </source>
</reference>
<accession>A0A2P4PU92</accession>
<dbReference type="SUPFAM" id="SSF81901">
    <property type="entry name" value="HCP-like"/>
    <property type="match status" value="1"/>
</dbReference>
<gene>
    <name evidence="1" type="ORF">GLOIN_2v1777656</name>
</gene>
<dbReference type="SMART" id="SM00671">
    <property type="entry name" value="SEL1"/>
    <property type="match status" value="2"/>
</dbReference>
<evidence type="ECO:0000313" key="2">
    <source>
        <dbReference type="Proteomes" id="UP000018888"/>
    </source>
</evidence>
<dbReference type="InterPro" id="IPR053301">
    <property type="entry name" value="F-box_motif"/>
</dbReference>
<name>A0A2P4PU92_RHIID</name>
<dbReference type="Proteomes" id="UP000018888">
    <property type="component" value="Unassembled WGS sequence"/>
</dbReference>
<comment type="caution">
    <text evidence="1">The sequence shown here is derived from an EMBL/GenBank/DDBJ whole genome shotgun (WGS) entry which is preliminary data.</text>
</comment>
<dbReference type="Gene3D" id="1.25.40.10">
    <property type="entry name" value="Tetratricopeptide repeat domain"/>
    <property type="match status" value="2"/>
</dbReference>
<organism evidence="1 2">
    <name type="scientific">Rhizophagus irregularis (strain DAOM 181602 / DAOM 197198 / MUCL 43194)</name>
    <name type="common">Arbuscular mycorrhizal fungus</name>
    <name type="synonym">Glomus intraradices</name>
    <dbReference type="NCBI Taxonomy" id="747089"/>
    <lineage>
        <taxon>Eukaryota</taxon>
        <taxon>Fungi</taxon>
        <taxon>Fungi incertae sedis</taxon>
        <taxon>Mucoromycota</taxon>
        <taxon>Glomeromycotina</taxon>
        <taxon>Glomeromycetes</taxon>
        <taxon>Glomerales</taxon>
        <taxon>Glomeraceae</taxon>
        <taxon>Rhizophagus</taxon>
    </lineage>
</organism>
<dbReference type="AlphaFoldDB" id="A0A2P4PU92"/>
<dbReference type="InterPro" id="IPR011990">
    <property type="entry name" value="TPR-like_helical_dom_sf"/>
</dbReference>
<reference evidence="1 2" key="1">
    <citation type="journal article" date="2013" name="Proc. Natl. Acad. Sci. U.S.A.">
        <title>Genome of an arbuscular mycorrhizal fungus provides insight into the oldest plant symbiosis.</title>
        <authorList>
            <person name="Tisserant E."/>
            <person name="Malbreil M."/>
            <person name="Kuo A."/>
            <person name="Kohler A."/>
            <person name="Symeonidi A."/>
            <person name="Balestrini R."/>
            <person name="Charron P."/>
            <person name="Duensing N."/>
            <person name="Frei Dit Frey N."/>
            <person name="Gianinazzi-Pearson V."/>
            <person name="Gilbert L.B."/>
            <person name="Handa Y."/>
            <person name="Herr J.R."/>
            <person name="Hijri M."/>
            <person name="Koul R."/>
            <person name="Kawaguchi M."/>
            <person name="Krajinski F."/>
            <person name="Lammers P.J."/>
            <person name="Masclaux F.G."/>
            <person name="Murat C."/>
            <person name="Morin E."/>
            <person name="Ndikumana S."/>
            <person name="Pagni M."/>
            <person name="Petitpierre D."/>
            <person name="Requena N."/>
            <person name="Rosikiewicz P."/>
            <person name="Riley R."/>
            <person name="Saito K."/>
            <person name="San Clemente H."/>
            <person name="Shapiro H."/>
            <person name="van Tuinen D."/>
            <person name="Becard G."/>
            <person name="Bonfante P."/>
            <person name="Paszkowski U."/>
            <person name="Shachar-Hill Y.Y."/>
            <person name="Tuskan G.A."/>
            <person name="Young P.W."/>
            <person name="Sanders I.R."/>
            <person name="Henrissat B."/>
            <person name="Rensing S.A."/>
            <person name="Grigoriev I.V."/>
            <person name="Corradi N."/>
            <person name="Roux C."/>
            <person name="Martin F."/>
        </authorList>
    </citation>
    <scope>NUCLEOTIDE SEQUENCE [LARGE SCALE GENOMIC DNA]</scope>
    <source>
        <strain evidence="1 2">DAOM 197198</strain>
    </source>
</reference>
<proteinExistence type="predicted"/>